<dbReference type="Proteomes" id="UP000542353">
    <property type="component" value="Unassembled WGS sequence"/>
</dbReference>
<name>A0A7W8E1E4_9BRAD</name>
<protein>
    <submittedName>
        <fullName evidence="1">Putative RNA-binding protein</fullName>
    </submittedName>
</protein>
<dbReference type="Pfam" id="PF10133">
    <property type="entry name" value="CooT"/>
    <property type="match status" value="1"/>
</dbReference>
<comment type="caution">
    <text evidence="1">The sequence shown here is derived from an EMBL/GenBank/DDBJ whole genome shotgun (WGS) entry which is preliminary data.</text>
</comment>
<evidence type="ECO:0000313" key="2">
    <source>
        <dbReference type="Proteomes" id="UP000542353"/>
    </source>
</evidence>
<sequence length="68" mass="7268">MCLGTVVVTRAASARAIEVKDVTAISFEPGAVRVSTLFGDEQLFSGVSIQRIDMQKGVIVTLVEENIT</sequence>
<proteinExistence type="predicted"/>
<gene>
    <name evidence="1" type="ORF">HNR60_004722</name>
</gene>
<keyword evidence="2" id="KW-1185">Reference proteome</keyword>
<organism evidence="1 2">
    <name type="scientific">Rhodopseudomonas rhenobacensis</name>
    <dbReference type="NCBI Taxonomy" id="87461"/>
    <lineage>
        <taxon>Bacteria</taxon>
        <taxon>Pseudomonadati</taxon>
        <taxon>Pseudomonadota</taxon>
        <taxon>Alphaproteobacteria</taxon>
        <taxon>Hyphomicrobiales</taxon>
        <taxon>Nitrobacteraceae</taxon>
        <taxon>Rhodopseudomonas</taxon>
    </lineage>
</organism>
<dbReference type="EMBL" id="JACHIH010000053">
    <property type="protein sequence ID" value="MBB5049937.1"/>
    <property type="molecule type" value="Genomic_DNA"/>
</dbReference>
<dbReference type="InterPro" id="IPR019300">
    <property type="entry name" value="CooT"/>
</dbReference>
<dbReference type="AlphaFoldDB" id="A0A7W8E1E4"/>
<evidence type="ECO:0000313" key="1">
    <source>
        <dbReference type="EMBL" id="MBB5049937.1"/>
    </source>
</evidence>
<reference evidence="1 2" key="1">
    <citation type="submission" date="2020-08" db="EMBL/GenBank/DDBJ databases">
        <title>Genomic Encyclopedia of Type Strains, Phase IV (KMG-IV): sequencing the most valuable type-strain genomes for metagenomic binning, comparative biology and taxonomic classification.</title>
        <authorList>
            <person name="Goeker M."/>
        </authorList>
    </citation>
    <scope>NUCLEOTIDE SEQUENCE [LARGE SCALE GENOMIC DNA]</scope>
    <source>
        <strain evidence="1 2">DSM 12706</strain>
    </source>
</reference>
<accession>A0A7W8E1E4</accession>
<dbReference type="RefSeq" id="WP_184262709.1">
    <property type="nucleotide sequence ID" value="NZ_JACHIH010000053.1"/>
</dbReference>